<dbReference type="AlphaFoldDB" id="A0A378I0U0"/>
<evidence type="ECO:0000313" key="1">
    <source>
        <dbReference type="EMBL" id="STX28817.1"/>
    </source>
</evidence>
<dbReference type="Proteomes" id="UP000254968">
    <property type="component" value="Unassembled WGS sequence"/>
</dbReference>
<gene>
    <name evidence="1" type="ORF">NCTC13315_01351</name>
</gene>
<name>A0A378I0U0_9GAMM</name>
<proteinExistence type="predicted"/>
<accession>A0A378I0U0</accession>
<keyword evidence="2" id="KW-1185">Reference proteome</keyword>
<reference evidence="1 2" key="1">
    <citation type="submission" date="2018-06" db="EMBL/GenBank/DDBJ databases">
        <authorList>
            <consortium name="Pathogen Informatics"/>
            <person name="Doyle S."/>
        </authorList>
    </citation>
    <scope>NUCLEOTIDE SEQUENCE [LARGE SCALE GENOMIC DNA]</scope>
    <source>
        <strain evidence="1 2">NCTC13315</strain>
    </source>
</reference>
<protein>
    <submittedName>
        <fullName evidence="1">Uncharacterized protein</fullName>
    </submittedName>
</protein>
<organism evidence="1 2">
    <name type="scientific">Legionella beliardensis</name>
    <dbReference type="NCBI Taxonomy" id="91822"/>
    <lineage>
        <taxon>Bacteria</taxon>
        <taxon>Pseudomonadati</taxon>
        <taxon>Pseudomonadota</taxon>
        <taxon>Gammaproteobacteria</taxon>
        <taxon>Legionellales</taxon>
        <taxon>Legionellaceae</taxon>
        <taxon>Legionella</taxon>
    </lineage>
</organism>
<dbReference type="EMBL" id="UGNV01000001">
    <property type="protein sequence ID" value="STX28817.1"/>
    <property type="molecule type" value="Genomic_DNA"/>
</dbReference>
<evidence type="ECO:0000313" key="2">
    <source>
        <dbReference type="Proteomes" id="UP000254968"/>
    </source>
</evidence>
<sequence length="38" mass="4378">MAGIYFCESLILLFLGQKKIRISTTIKGKRLLYTEIES</sequence>